<dbReference type="EMBL" id="CAWUOM010000078">
    <property type="protein sequence ID" value="CAK7270784.1"/>
    <property type="molecule type" value="Genomic_DNA"/>
</dbReference>
<sequence>MAPGLSLLVPPRSPTKRSSQEQSDSTSSADAPAARLYSPRRQANSVRGSKETGLTRPEPALETDAQPSPFSLHYTAEMDVDDKSLNAAEAASTQQVLQAPELLAQPPSQTLPQSRSSRSPVRTPELQTTLLQRQATNGHGRGQPAQQNQRGASQVRDSSPGGHIPPFDWESFEARYEQALLEMNSEEKELLEEFDRLVKYFNVWASAASAHDDQRAVKRLRTRERYVKIAEQSLGQRKQHLTEVVRAFQSALALLSQT</sequence>
<dbReference type="Proteomes" id="UP001642501">
    <property type="component" value="Unassembled WGS sequence"/>
</dbReference>
<feature type="compositionally biased region" description="Polar residues" evidence="1">
    <location>
        <begin position="106"/>
        <end position="137"/>
    </location>
</feature>
<feature type="compositionally biased region" description="Polar residues" evidence="1">
    <location>
        <begin position="144"/>
        <end position="157"/>
    </location>
</feature>
<accession>A0ABP0DR91</accession>
<feature type="compositionally biased region" description="Low complexity" evidence="1">
    <location>
        <begin position="20"/>
        <end position="34"/>
    </location>
</feature>
<name>A0ABP0DR91_9PEZI</name>
<evidence type="ECO:0000256" key="1">
    <source>
        <dbReference type="SAM" id="MobiDB-lite"/>
    </source>
</evidence>
<organism evidence="2 3">
    <name type="scientific">Sporothrix epigloea</name>
    <dbReference type="NCBI Taxonomy" id="1892477"/>
    <lineage>
        <taxon>Eukaryota</taxon>
        <taxon>Fungi</taxon>
        <taxon>Dikarya</taxon>
        <taxon>Ascomycota</taxon>
        <taxon>Pezizomycotina</taxon>
        <taxon>Sordariomycetes</taxon>
        <taxon>Sordariomycetidae</taxon>
        <taxon>Ophiostomatales</taxon>
        <taxon>Ophiostomataceae</taxon>
        <taxon>Sporothrix</taxon>
    </lineage>
</organism>
<protein>
    <submittedName>
        <fullName evidence="2">Uncharacterized protein</fullName>
    </submittedName>
</protein>
<evidence type="ECO:0000313" key="3">
    <source>
        <dbReference type="Proteomes" id="UP001642501"/>
    </source>
</evidence>
<reference evidence="2 3" key="1">
    <citation type="submission" date="2024-01" db="EMBL/GenBank/DDBJ databases">
        <authorList>
            <person name="Allen C."/>
            <person name="Tagirdzhanova G."/>
        </authorList>
    </citation>
    <scope>NUCLEOTIDE SEQUENCE [LARGE SCALE GENOMIC DNA]</scope>
    <source>
        <strain evidence="2 3">CBS 573.63</strain>
    </source>
</reference>
<keyword evidence="3" id="KW-1185">Reference proteome</keyword>
<feature type="region of interest" description="Disordered" evidence="1">
    <location>
        <begin position="1"/>
        <end position="168"/>
    </location>
</feature>
<comment type="caution">
    <text evidence="2">The sequence shown here is derived from an EMBL/GenBank/DDBJ whole genome shotgun (WGS) entry which is preliminary data.</text>
</comment>
<proteinExistence type="predicted"/>
<evidence type="ECO:0000313" key="2">
    <source>
        <dbReference type="EMBL" id="CAK7270784.1"/>
    </source>
</evidence>
<gene>
    <name evidence="2" type="ORF">SEPCBS57363_004276</name>
</gene>